<evidence type="ECO:0000259" key="3">
    <source>
        <dbReference type="PROSITE" id="PS50853"/>
    </source>
</evidence>
<accession>A0AAV6Z187</accession>
<reference evidence="4" key="1">
    <citation type="thesis" date="2020" institute="ProQuest LLC" country="789 East Eisenhower Parkway, Ann Arbor, MI, USA">
        <title>Comparative Genomics and Chromosome Evolution.</title>
        <authorList>
            <person name="Mudd A.B."/>
        </authorList>
    </citation>
    <scope>NUCLEOTIDE SEQUENCE</scope>
    <source>
        <strain evidence="4">237g6f4</strain>
        <tissue evidence="4">Blood</tissue>
    </source>
</reference>
<dbReference type="InterPro" id="IPR036116">
    <property type="entry name" value="FN3_sf"/>
</dbReference>
<feature type="compositionally biased region" description="Polar residues" evidence="2">
    <location>
        <begin position="519"/>
        <end position="530"/>
    </location>
</feature>
<dbReference type="InterPro" id="IPR050991">
    <property type="entry name" value="ECM_Regulatory_Proteins"/>
</dbReference>
<dbReference type="SMART" id="SM00060">
    <property type="entry name" value="FN3"/>
    <property type="match status" value="3"/>
</dbReference>
<feature type="compositionally biased region" description="Polar residues" evidence="2">
    <location>
        <begin position="378"/>
        <end position="394"/>
    </location>
</feature>
<feature type="compositionally biased region" description="Polar residues" evidence="2">
    <location>
        <begin position="470"/>
        <end position="498"/>
    </location>
</feature>
<evidence type="ECO:0000313" key="4">
    <source>
        <dbReference type="EMBL" id="KAG8540111.1"/>
    </source>
</evidence>
<keyword evidence="1" id="KW-0677">Repeat</keyword>
<dbReference type="PANTHER" id="PTHR46708">
    <property type="entry name" value="TENASCIN"/>
    <property type="match status" value="1"/>
</dbReference>
<feature type="region of interest" description="Disordered" evidence="2">
    <location>
        <begin position="676"/>
        <end position="697"/>
    </location>
</feature>
<feature type="domain" description="Fibronectin type-III" evidence="3">
    <location>
        <begin position="289"/>
        <end position="373"/>
    </location>
</feature>
<dbReference type="Gene3D" id="2.60.40.10">
    <property type="entry name" value="Immunoglobulins"/>
    <property type="match status" value="2"/>
</dbReference>
<dbReference type="SUPFAM" id="SSF48371">
    <property type="entry name" value="ARM repeat"/>
    <property type="match status" value="1"/>
</dbReference>
<protein>
    <recommendedName>
        <fullName evidence="3">Fibronectin type-III domain-containing protein</fullName>
    </recommendedName>
</protein>
<dbReference type="PROSITE" id="PS50853">
    <property type="entry name" value="FN3"/>
    <property type="match status" value="2"/>
</dbReference>
<dbReference type="SUPFAM" id="SSF49265">
    <property type="entry name" value="Fibronectin type III"/>
    <property type="match status" value="2"/>
</dbReference>
<dbReference type="InterPro" id="IPR003961">
    <property type="entry name" value="FN3_dom"/>
</dbReference>
<feature type="compositionally biased region" description="Polar residues" evidence="2">
    <location>
        <begin position="407"/>
        <end position="416"/>
    </location>
</feature>
<name>A0AAV6Z187_ENGPU</name>
<evidence type="ECO:0000313" key="5">
    <source>
        <dbReference type="Proteomes" id="UP000824782"/>
    </source>
</evidence>
<dbReference type="Gene3D" id="1.25.10.10">
    <property type="entry name" value="Leucine-rich Repeat Variant"/>
    <property type="match status" value="1"/>
</dbReference>
<evidence type="ECO:0000256" key="2">
    <source>
        <dbReference type="SAM" id="MobiDB-lite"/>
    </source>
</evidence>
<feature type="compositionally biased region" description="Basic and acidic residues" evidence="2">
    <location>
        <begin position="361"/>
        <end position="377"/>
    </location>
</feature>
<evidence type="ECO:0000256" key="1">
    <source>
        <dbReference type="ARBA" id="ARBA00022737"/>
    </source>
</evidence>
<dbReference type="CDD" id="cd00063">
    <property type="entry name" value="FN3"/>
    <property type="match status" value="2"/>
</dbReference>
<gene>
    <name evidence="4" type="ORF">GDO81_019818</name>
</gene>
<dbReference type="AlphaFoldDB" id="A0AAV6Z187"/>
<feature type="region of interest" description="Disordered" evidence="2">
    <location>
        <begin position="470"/>
        <end position="538"/>
    </location>
</feature>
<dbReference type="EMBL" id="WNYA01011520">
    <property type="protein sequence ID" value="KAG8540111.1"/>
    <property type="molecule type" value="Genomic_DNA"/>
</dbReference>
<dbReference type="InterPro" id="IPR013783">
    <property type="entry name" value="Ig-like_fold"/>
</dbReference>
<dbReference type="Proteomes" id="UP000824782">
    <property type="component" value="Unassembled WGS sequence"/>
</dbReference>
<dbReference type="Pfam" id="PF00041">
    <property type="entry name" value="fn3"/>
    <property type="match status" value="2"/>
</dbReference>
<keyword evidence="5" id="KW-1185">Reference proteome</keyword>
<sequence>MMSGGDAGGSRNACFALTCLVTSPAGHQHVLKSRHIPGVLDTLCRLLQSPEQDSRWFAAITVKGISKFPSGVLRLRQHQTLESILKNIAASHTAGEELLQEVEATLQNLQRLPQPDPPTAKILESGSVMVTWKEHRPHSGLTITYSLYDGERLLYHGPSFSYVIPHCKSGHHHLKVVMETEGDRGPASAITLVTVEEPLPGCPRDLQVVGRTATKVKLSWSPPAEPATGVKYVVYREDTLVETTSDLTCIVGGLEPSTSYTFSVCSCNSRGHSPRVPLTTRTMDRGDHAPDRLTLYVIGRSEMFITWEGPKDPIGRFFNYELSMNGKSVYLGTERSYTARRLTPSTEYTCTVCAITSEGRYESRPVTKRTARDEYSNLHKSQAAGSRHAPSSPTAEAPDHSEKPSRRSSLTKSQSVRLVMSKQNRKAKRDGKVLSPARRRDSIMSWTAEPSDSPITSPSSLTKAFFCFAQPSSPSDITPGQNNRNPQETQKCTEQTEGSGDPQREQSPGRNPAAASPKPTKQTPDIQSCPSPEAKKPQSALGFRLTPIASLCNLEPKYLLHSRAKTESELLRPTLQDGPLPPSLIQECPRVLENDRCSVQKKTLQPVRGEGSARDHHMGDRHLDRCKNLLTIPADPIVRYRHRSLRVNAWDTTAEKKWYKFSATCPLTPSEDAVSHLSSTSRSLQPRAAGPLDGRRHSWSHLRSDVSSLQGLKGAEEKSVESLRGQRNKALLPGAFQKGLHVLIGESGVTFRLPPAPISIAQRVRPHH</sequence>
<feature type="compositionally biased region" description="Polar residues" evidence="2">
    <location>
        <begin position="444"/>
        <end position="457"/>
    </location>
</feature>
<dbReference type="PANTHER" id="PTHR46708:SF11">
    <property type="entry name" value="RECEPTOR-TYPE TYROSINE-PROTEIN PHOSPHATASE ETA-LIKE"/>
    <property type="match status" value="1"/>
</dbReference>
<feature type="domain" description="Fibronectin type-III" evidence="3">
    <location>
        <begin position="202"/>
        <end position="286"/>
    </location>
</feature>
<dbReference type="InterPro" id="IPR011989">
    <property type="entry name" value="ARM-like"/>
</dbReference>
<proteinExistence type="predicted"/>
<comment type="caution">
    <text evidence="4">The sequence shown here is derived from an EMBL/GenBank/DDBJ whole genome shotgun (WGS) entry which is preliminary data.</text>
</comment>
<organism evidence="4 5">
    <name type="scientific">Engystomops pustulosus</name>
    <name type="common">Tungara frog</name>
    <name type="synonym">Physalaemus pustulosus</name>
    <dbReference type="NCBI Taxonomy" id="76066"/>
    <lineage>
        <taxon>Eukaryota</taxon>
        <taxon>Metazoa</taxon>
        <taxon>Chordata</taxon>
        <taxon>Craniata</taxon>
        <taxon>Vertebrata</taxon>
        <taxon>Euteleostomi</taxon>
        <taxon>Amphibia</taxon>
        <taxon>Batrachia</taxon>
        <taxon>Anura</taxon>
        <taxon>Neobatrachia</taxon>
        <taxon>Hyloidea</taxon>
        <taxon>Leptodactylidae</taxon>
        <taxon>Leiuperinae</taxon>
        <taxon>Engystomops</taxon>
    </lineage>
</organism>
<feature type="region of interest" description="Disordered" evidence="2">
    <location>
        <begin position="361"/>
        <end position="457"/>
    </location>
</feature>
<dbReference type="InterPro" id="IPR016024">
    <property type="entry name" value="ARM-type_fold"/>
</dbReference>